<feature type="transmembrane region" description="Helical" evidence="8">
    <location>
        <begin position="210"/>
        <end position="230"/>
    </location>
</feature>
<evidence type="ECO:0000313" key="9">
    <source>
        <dbReference type="EMBL" id="QNP55221.1"/>
    </source>
</evidence>
<keyword evidence="10" id="KW-1185">Reference proteome</keyword>
<evidence type="ECO:0000313" key="10">
    <source>
        <dbReference type="Proteomes" id="UP000516117"/>
    </source>
</evidence>
<evidence type="ECO:0000256" key="7">
    <source>
        <dbReference type="ARBA" id="ARBA00024033"/>
    </source>
</evidence>
<comment type="subcellular location">
    <subcellularLocation>
        <location evidence="1">Cell membrane</location>
        <topology evidence="1">Multi-pass membrane protein</topology>
    </subcellularLocation>
</comment>
<dbReference type="EMBL" id="CP060789">
    <property type="protein sequence ID" value="QNP55221.1"/>
    <property type="molecule type" value="Genomic_DNA"/>
</dbReference>
<feature type="transmembrane region" description="Helical" evidence="8">
    <location>
        <begin position="385"/>
        <end position="404"/>
    </location>
</feature>
<evidence type="ECO:0000256" key="4">
    <source>
        <dbReference type="ARBA" id="ARBA00022692"/>
    </source>
</evidence>
<accession>A0A7H0H3V5</accession>
<dbReference type="AlphaFoldDB" id="A0A7H0H3V5"/>
<keyword evidence="3" id="KW-0808">Transferase</keyword>
<dbReference type="Proteomes" id="UP000516117">
    <property type="component" value="Chromosome"/>
</dbReference>
<feature type="transmembrane region" description="Helical" evidence="8">
    <location>
        <begin position="134"/>
        <end position="152"/>
    </location>
</feature>
<sequence>MSELAHPWPVRTLLASRVARVAVVVAIVAGAYVLIFGIPTVQAFLPYRIDLDVYRLGGRVFLEGGEIYGRLPDTQIGANLPFTYPPIAAMLFAPVALLPYQVANFLFAAATVACLFVVVRLVLRDVTSLRGDALRWAALAAFAVLLPMGPVWETSMYGQVNVFLMTLVVVDVVVGRGKWWQGSLIGLAMAIKLTPAVFLAYFLVRRDWRALAMGVGSALLYTGIGFVVTFDDAVTFWTSAIVDPSRVGTLAYVSNQSLNGVLVRLGLSDGGGLVWFALCAVIGLSLLAVMAWLFRGGHDVAAMLTMAAYSLLASPVSWSHHFVWAVPALILLVVWAHRSGSRTLWVTAAAGFFIFLTRIIWAMPYEPHLAELEWTWWQQLIGNAQAAWALAFLVVVAFFARNLAVRLDATTPRS</sequence>
<dbReference type="KEGG" id="tdf:H9L22_13360"/>
<evidence type="ECO:0000256" key="6">
    <source>
        <dbReference type="ARBA" id="ARBA00023136"/>
    </source>
</evidence>
<feature type="transmembrane region" description="Helical" evidence="8">
    <location>
        <begin position="184"/>
        <end position="204"/>
    </location>
</feature>
<evidence type="ECO:0000256" key="3">
    <source>
        <dbReference type="ARBA" id="ARBA00022679"/>
    </source>
</evidence>
<keyword evidence="6 8" id="KW-0472">Membrane</keyword>
<dbReference type="Pfam" id="PF09594">
    <property type="entry name" value="GT87"/>
    <property type="match status" value="1"/>
</dbReference>
<evidence type="ECO:0000256" key="2">
    <source>
        <dbReference type="ARBA" id="ARBA00022475"/>
    </source>
</evidence>
<feature type="transmembrane region" description="Helical" evidence="8">
    <location>
        <begin position="21"/>
        <end position="45"/>
    </location>
</feature>
<gene>
    <name evidence="9" type="ORF">H9L22_13360</name>
</gene>
<dbReference type="InterPro" id="IPR018584">
    <property type="entry name" value="GT87"/>
</dbReference>
<feature type="transmembrane region" description="Helical" evidence="8">
    <location>
        <begin position="158"/>
        <end position="177"/>
    </location>
</feature>
<evidence type="ECO:0000256" key="5">
    <source>
        <dbReference type="ARBA" id="ARBA00022989"/>
    </source>
</evidence>
<dbReference type="GO" id="GO:0005886">
    <property type="term" value="C:plasma membrane"/>
    <property type="evidence" value="ECO:0007669"/>
    <property type="project" value="UniProtKB-SubCell"/>
</dbReference>
<feature type="transmembrane region" description="Helical" evidence="8">
    <location>
        <begin position="273"/>
        <end position="294"/>
    </location>
</feature>
<keyword evidence="4 8" id="KW-0812">Transmembrane</keyword>
<evidence type="ECO:0000256" key="1">
    <source>
        <dbReference type="ARBA" id="ARBA00004651"/>
    </source>
</evidence>
<reference evidence="9 10" key="1">
    <citation type="submission" date="2020-08" db="EMBL/GenBank/DDBJ databases">
        <title>Genome sequence of Tessaracoccus defluvii JCM 17540T.</title>
        <authorList>
            <person name="Hyun D.-W."/>
            <person name="Bae J.-W."/>
        </authorList>
    </citation>
    <scope>NUCLEOTIDE SEQUENCE [LARGE SCALE GENOMIC DNA]</scope>
    <source>
        <strain evidence="9 10">JCM 17540</strain>
    </source>
</reference>
<dbReference type="GO" id="GO:0016758">
    <property type="term" value="F:hexosyltransferase activity"/>
    <property type="evidence" value="ECO:0007669"/>
    <property type="project" value="InterPro"/>
</dbReference>
<feature type="transmembrane region" description="Helical" evidence="8">
    <location>
        <begin position="343"/>
        <end position="365"/>
    </location>
</feature>
<feature type="transmembrane region" description="Helical" evidence="8">
    <location>
        <begin position="102"/>
        <end position="122"/>
    </location>
</feature>
<comment type="similarity">
    <text evidence="7">Belongs to the glycosyltransferase 87 family.</text>
</comment>
<keyword evidence="2" id="KW-1003">Cell membrane</keyword>
<feature type="transmembrane region" description="Helical" evidence="8">
    <location>
        <begin position="318"/>
        <end position="336"/>
    </location>
</feature>
<proteinExistence type="inferred from homology"/>
<dbReference type="RefSeq" id="WP_187720357.1">
    <property type="nucleotide sequence ID" value="NZ_BAABBL010000014.1"/>
</dbReference>
<evidence type="ECO:0000256" key="8">
    <source>
        <dbReference type="SAM" id="Phobius"/>
    </source>
</evidence>
<name>A0A7H0H3V5_9ACTN</name>
<organism evidence="9 10">
    <name type="scientific">Tessaracoccus defluvii</name>
    <dbReference type="NCBI Taxonomy" id="1285901"/>
    <lineage>
        <taxon>Bacteria</taxon>
        <taxon>Bacillati</taxon>
        <taxon>Actinomycetota</taxon>
        <taxon>Actinomycetes</taxon>
        <taxon>Propionibacteriales</taxon>
        <taxon>Propionibacteriaceae</taxon>
        <taxon>Tessaracoccus</taxon>
    </lineage>
</organism>
<protein>
    <submittedName>
        <fullName evidence="9">DUF2029 domain-containing protein</fullName>
    </submittedName>
</protein>
<keyword evidence="5 8" id="KW-1133">Transmembrane helix</keyword>